<evidence type="ECO:0000256" key="1">
    <source>
        <dbReference type="ARBA" id="ARBA00004761"/>
    </source>
</evidence>
<gene>
    <name evidence="6" type="primary">eda</name>
    <name evidence="6" type="ORF">Vau01_020970</name>
</gene>
<dbReference type="CDD" id="cd00452">
    <property type="entry name" value="KDPG_aldolase"/>
    <property type="match status" value="1"/>
</dbReference>
<keyword evidence="5" id="KW-0119">Carbohydrate metabolism</keyword>
<evidence type="ECO:0000256" key="5">
    <source>
        <dbReference type="ARBA" id="ARBA00023277"/>
    </source>
</evidence>
<proteinExistence type="inferred from homology"/>
<keyword evidence="4" id="KW-0456">Lyase</keyword>
<evidence type="ECO:0000256" key="3">
    <source>
        <dbReference type="ARBA" id="ARBA00011233"/>
    </source>
</evidence>
<dbReference type="EMBL" id="BOPG01000012">
    <property type="protein sequence ID" value="GIJ54581.1"/>
    <property type="molecule type" value="Genomic_DNA"/>
</dbReference>
<evidence type="ECO:0000256" key="2">
    <source>
        <dbReference type="ARBA" id="ARBA00006906"/>
    </source>
</evidence>
<keyword evidence="7" id="KW-1185">Reference proteome</keyword>
<protein>
    <submittedName>
        <fullName evidence="6">2-dehydro-3-deoxy-phosphogluconate aldolase</fullName>
    </submittedName>
</protein>
<evidence type="ECO:0000313" key="7">
    <source>
        <dbReference type="Proteomes" id="UP000612585"/>
    </source>
</evidence>
<dbReference type="PANTHER" id="PTHR30246">
    <property type="entry name" value="2-KETO-3-DEOXY-6-PHOSPHOGLUCONATE ALDOLASE"/>
    <property type="match status" value="1"/>
</dbReference>
<comment type="pathway">
    <text evidence="1">Carbohydrate acid metabolism.</text>
</comment>
<dbReference type="InterPro" id="IPR013785">
    <property type="entry name" value="Aldolase_TIM"/>
</dbReference>
<dbReference type="GO" id="GO:0016829">
    <property type="term" value="F:lyase activity"/>
    <property type="evidence" value="ECO:0007669"/>
    <property type="project" value="UniProtKB-KW"/>
</dbReference>
<reference evidence="6" key="1">
    <citation type="submission" date="2021-01" db="EMBL/GenBank/DDBJ databases">
        <title>Whole genome shotgun sequence of Virgisporangium aurantiacum NBRC 16421.</title>
        <authorList>
            <person name="Komaki H."/>
            <person name="Tamura T."/>
        </authorList>
    </citation>
    <scope>NUCLEOTIDE SEQUENCE</scope>
    <source>
        <strain evidence="6">NBRC 16421</strain>
    </source>
</reference>
<comment type="similarity">
    <text evidence="2">Belongs to the KHG/KDPG aldolase family.</text>
</comment>
<dbReference type="InterPro" id="IPR000887">
    <property type="entry name" value="Aldlse_KDPG_KHG"/>
</dbReference>
<dbReference type="Proteomes" id="UP000612585">
    <property type="component" value="Unassembled WGS sequence"/>
</dbReference>
<dbReference type="Gene3D" id="3.20.20.70">
    <property type="entry name" value="Aldolase class I"/>
    <property type="match status" value="1"/>
</dbReference>
<name>A0A8J4DYF7_9ACTN</name>
<dbReference type="PANTHER" id="PTHR30246:SF1">
    <property type="entry name" value="2-DEHYDRO-3-DEOXY-6-PHOSPHOGALACTONATE ALDOLASE-RELATED"/>
    <property type="match status" value="1"/>
</dbReference>
<dbReference type="SUPFAM" id="SSF51569">
    <property type="entry name" value="Aldolase"/>
    <property type="match status" value="1"/>
</dbReference>
<accession>A0A8J4DYF7</accession>
<dbReference type="Pfam" id="PF01081">
    <property type="entry name" value="Aldolase"/>
    <property type="match status" value="1"/>
</dbReference>
<dbReference type="RefSeq" id="WP_203989861.1">
    <property type="nucleotide sequence ID" value="NZ_BOPG01000012.1"/>
</dbReference>
<evidence type="ECO:0000313" key="6">
    <source>
        <dbReference type="EMBL" id="GIJ54581.1"/>
    </source>
</evidence>
<comment type="caution">
    <text evidence="6">The sequence shown here is derived from an EMBL/GenBank/DDBJ whole genome shotgun (WGS) entry which is preliminary data.</text>
</comment>
<sequence length="197" mass="19858">MTFDDLLDGRPLLAILRGVPADRAVELANAVWDTGIGAVELPIQTPDAVAALSAVAKAGGARGERVGAGTVITVDQVSVARDAGAAFTVAPGFDPEILAASLAAGMPHLPGVATPSDVQHAVKAGCRWLKAFPAASLGPRWIRELHGPFPDVQFVATGGIDAGNARAFLDAGARSLGVGSTVTRPGGLTELVAALTP</sequence>
<organism evidence="6 7">
    <name type="scientific">Virgisporangium aurantiacum</name>
    <dbReference type="NCBI Taxonomy" id="175570"/>
    <lineage>
        <taxon>Bacteria</taxon>
        <taxon>Bacillati</taxon>
        <taxon>Actinomycetota</taxon>
        <taxon>Actinomycetes</taxon>
        <taxon>Micromonosporales</taxon>
        <taxon>Micromonosporaceae</taxon>
        <taxon>Virgisporangium</taxon>
    </lineage>
</organism>
<evidence type="ECO:0000256" key="4">
    <source>
        <dbReference type="ARBA" id="ARBA00023239"/>
    </source>
</evidence>
<dbReference type="AlphaFoldDB" id="A0A8J4DYF7"/>
<comment type="subunit">
    <text evidence="3">Homotrimer.</text>
</comment>